<evidence type="ECO:0000313" key="4">
    <source>
        <dbReference type="EMBL" id="KAK8935270.1"/>
    </source>
</evidence>
<gene>
    <name evidence="4" type="ORF">KSP39_PZI013635</name>
</gene>
<dbReference type="FunFam" id="3.40.50.1110:FF:000002">
    <property type="entry name" value="isoamyl acetate-hydrolyzing esterase 1 homolog"/>
    <property type="match status" value="1"/>
</dbReference>
<evidence type="ECO:0000256" key="1">
    <source>
        <dbReference type="ARBA" id="ARBA00008668"/>
    </source>
</evidence>
<dbReference type="CDD" id="cd01838">
    <property type="entry name" value="Isoamyl_acetate_hydrolase_like"/>
    <property type="match status" value="1"/>
</dbReference>
<comment type="similarity">
    <text evidence="1">Belongs to the 'GDSL' lipolytic enzyme family.</text>
</comment>
<evidence type="ECO:0000256" key="2">
    <source>
        <dbReference type="ARBA" id="ARBA00022801"/>
    </source>
</evidence>
<dbReference type="EMBL" id="JBBWWQ010000011">
    <property type="protein sequence ID" value="KAK8935270.1"/>
    <property type="molecule type" value="Genomic_DNA"/>
</dbReference>
<organism evidence="4 5">
    <name type="scientific">Platanthera zijinensis</name>
    <dbReference type="NCBI Taxonomy" id="2320716"/>
    <lineage>
        <taxon>Eukaryota</taxon>
        <taxon>Viridiplantae</taxon>
        <taxon>Streptophyta</taxon>
        <taxon>Embryophyta</taxon>
        <taxon>Tracheophyta</taxon>
        <taxon>Spermatophyta</taxon>
        <taxon>Magnoliopsida</taxon>
        <taxon>Liliopsida</taxon>
        <taxon>Asparagales</taxon>
        <taxon>Orchidaceae</taxon>
        <taxon>Orchidoideae</taxon>
        <taxon>Orchideae</taxon>
        <taxon>Orchidinae</taxon>
        <taxon>Platanthera</taxon>
    </lineage>
</organism>
<comment type="caution">
    <text evidence="4">The sequence shown here is derived from an EMBL/GenBank/DDBJ whole genome shotgun (WGS) entry which is preliminary data.</text>
</comment>
<dbReference type="InterPro" id="IPR036514">
    <property type="entry name" value="SGNH_hydro_sf"/>
</dbReference>
<dbReference type="Pfam" id="PF00657">
    <property type="entry name" value="Lipase_GDSL"/>
    <property type="match status" value="1"/>
</dbReference>
<sequence>MTMMMATGREGILVDLSWQRSSSLSKHDLPVGKLASSPEHTISRESFIKEHNHRSERRRKSIDRSIMRPKVVLFGDSITQESFSKGGWGAALAHHFSRTADVVLRGYNGYNTRWALKGANRAMHGTCADGEHPLVLTVFFGANDASLPDRSSGFQHVPLDEYQSNLRSIISFFKERWPTTKILLITPPPIDEDGRRRNPFGGNLSGLSERTNTSTGAYARACIAVATEYNIPVIDIWSKMQQFSGWEKSFLCDGLHFTAAGNGILFEEVVAKFKEMGVSIDNLPIDLPLFDKLDSYDPLKVAFAS</sequence>
<feature type="compositionally biased region" description="Basic and acidic residues" evidence="3">
    <location>
        <begin position="41"/>
        <end position="50"/>
    </location>
</feature>
<feature type="region of interest" description="Disordered" evidence="3">
    <location>
        <begin position="29"/>
        <end position="60"/>
    </location>
</feature>
<evidence type="ECO:0000313" key="5">
    <source>
        <dbReference type="Proteomes" id="UP001418222"/>
    </source>
</evidence>
<protein>
    <submittedName>
        <fullName evidence="4">GDSL esterase/lipase</fullName>
    </submittedName>
</protein>
<proteinExistence type="inferred from homology"/>
<name>A0AAP0BCK4_9ASPA</name>
<keyword evidence="5" id="KW-1185">Reference proteome</keyword>
<dbReference type="Proteomes" id="UP001418222">
    <property type="component" value="Unassembled WGS sequence"/>
</dbReference>
<dbReference type="Gene3D" id="3.40.50.1110">
    <property type="entry name" value="SGNH hydrolase"/>
    <property type="match status" value="1"/>
</dbReference>
<dbReference type="InterPro" id="IPR001087">
    <property type="entry name" value="GDSL"/>
</dbReference>
<dbReference type="GO" id="GO:0016788">
    <property type="term" value="F:hydrolase activity, acting on ester bonds"/>
    <property type="evidence" value="ECO:0007669"/>
    <property type="project" value="InterPro"/>
</dbReference>
<feature type="compositionally biased region" description="Basic residues" evidence="3">
    <location>
        <begin position="51"/>
        <end position="60"/>
    </location>
</feature>
<dbReference type="PANTHER" id="PTHR14209:SF19">
    <property type="entry name" value="ISOAMYL ACETATE-HYDROLYZING ESTERASE 1 HOMOLOG"/>
    <property type="match status" value="1"/>
</dbReference>
<dbReference type="InterPro" id="IPR045136">
    <property type="entry name" value="Iah1-like"/>
</dbReference>
<accession>A0AAP0BCK4</accession>
<reference evidence="4 5" key="1">
    <citation type="journal article" date="2022" name="Nat. Plants">
        <title>Genomes of leafy and leafless Platanthera orchids illuminate the evolution of mycoheterotrophy.</title>
        <authorList>
            <person name="Li M.H."/>
            <person name="Liu K.W."/>
            <person name="Li Z."/>
            <person name="Lu H.C."/>
            <person name="Ye Q.L."/>
            <person name="Zhang D."/>
            <person name="Wang J.Y."/>
            <person name="Li Y.F."/>
            <person name="Zhong Z.M."/>
            <person name="Liu X."/>
            <person name="Yu X."/>
            <person name="Liu D.K."/>
            <person name="Tu X.D."/>
            <person name="Liu B."/>
            <person name="Hao Y."/>
            <person name="Liao X.Y."/>
            <person name="Jiang Y.T."/>
            <person name="Sun W.H."/>
            <person name="Chen J."/>
            <person name="Chen Y.Q."/>
            <person name="Ai Y."/>
            <person name="Zhai J.W."/>
            <person name="Wu S.S."/>
            <person name="Zhou Z."/>
            <person name="Hsiao Y.Y."/>
            <person name="Wu W.L."/>
            <person name="Chen Y.Y."/>
            <person name="Lin Y.F."/>
            <person name="Hsu J.L."/>
            <person name="Li C.Y."/>
            <person name="Wang Z.W."/>
            <person name="Zhao X."/>
            <person name="Zhong W.Y."/>
            <person name="Ma X.K."/>
            <person name="Ma L."/>
            <person name="Huang J."/>
            <person name="Chen G.Z."/>
            <person name="Huang M.Z."/>
            <person name="Huang L."/>
            <person name="Peng D.H."/>
            <person name="Luo Y.B."/>
            <person name="Zou S.Q."/>
            <person name="Chen S.P."/>
            <person name="Lan S."/>
            <person name="Tsai W.C."/>
            <person name="Van de Peer Y."/>
            <person name="Liu Z.J."/>
        </authorList>
    </citation>
    <scope>NUCLEOTIDE SEQUENCE [LARGE SCALE GENOMIC DNA]</scope>
    <source>
        <strain evidence="4">Lor287</strain>
    </source>
</reference>
<dbReference type="PANTHER" id="PTHR14209">
    <property type="entry name" value="ISOAMYL ACETATE-HYDROLYZING ESTERASE 1"/>
    <property type="match status" value="1"/>
</dbReference>
<dbReference type="AlphaFoldDB" id="A0AAP0BCK4"/>
<evidence type="ECO:0000256" key="3">
    <source>
        <dbReference type="SAM" id="MobiDB-lite"/>
    </source>
</evidence>
<keyword evidence="2" id="KW-0378">Hydrolase</keyword>
<dbReference type="SUPFAM" id="SSF52266">
    <property type="entry name" value="SGNH hydrolase"/>
    <property type="match status" value="1"/>
</dbReference>